<sequence>MSCIKIYTSDSLSSVTLIPLPAWFKIKISSSHHRCCSSHRPRIPSLSDHKNLTAAGEPQTQE</sequence>
<protein>
    <submittedName>
        <fullName evidence="2">Uncharacterized protein</fullName>
    </submittedName>
</protein>
<keyword evidence="3" id="KW-1185">Reference proteome</keyword>
<dbReference type="AlphaFoldDB" id="A0A540K2P4"/>
<comment type="caution">
    <text evidence="2">The sequence shown here is derived from an EMBL/GenBank/DDBJ whole genome shotgun (WGS) entry which is preliminary data.</text>
</comment>
<proteinExistence type="predicted"/>
<evidence type="ECO:0000313" key="3">
    <source>
        <dbReference type="Proteomes" id="UP000315295"/>
    </source>
</evidence>
<dbReference type="Proteomes" id="UP000315295">
    <property type="component" value="Unassembled WGS sequence"/>
</dbReference>
<organism evidence="2 3">
    <name type="scientific">Malus baccata</name>
    <name type="common">Siberian crab apple</name>
    <name type="synonym">Pyrus baccata</name>
    <dbReference type="NCBI Taxonomy" id="106549"/>
    <lineage>
        <taxon>Eukaryota</taxon>
        <taxon>Viridiplantae</taxon>
        <taxon>Streptophyta</taxon>
        <taxon>Embryophyta</taxon>
        <taxon>Tracheophyta</taxon>
        <taxon>Spermatophyta</taxon>
        <taxon>Magnoliopsida</taxon>
        <taxon>eudicotyledons</taxon>
        <taxon>Gunneridae</taxon>
        <taxon>Pentapetalae</taxon>
        <taxon>rosids</taxon>
        <taxon>fabids</taxon>
        <taxon>Rosales</taxon>
        <taxon>Rosaceae</taxon>
        <taxon>Amygdaloideae</taxon>
        <taxon>Maleae</taxon>
        <taxon>Malus</taxon>
    </lineage>
</organism>
<evidence type="ECO:0000256" key="1">
    <source>
        <dbReference type="SAM" id="MobiDB-lite"/>
    </source>
</evidence>
<dbReference type="EMBL" id="VIEB01021062">
    <property type="protein sequence ID" value="TQD68555.1"/>
    <property type="molecule type" value="Genomic_DNA"/>
</dbReference>
<evidence type="ECO:0000313" key="2">
    <source>
        <dbReference type="EMBL" id="TQD68555.1"/>
    </source>
</evidence>
<name>A0A540K2P4_MALBA</name>
<gene>
    <name evidence="2" type="ORF">C1H46_045912</name>
</gene>
<accession>A0A540K2P4</accession>
<feature type="region of interest" description="Disordered" evidence="1">
    <location>
        <begin position="37"/>
        <end position="62"/>
    </location>
</feature>
<reference evidence="2 3" key="1">
    <citation type="journal article" date="2019" name="G3 (Bethesda)">
        <title>Sequencing of a Wild Apple (Malus baccata) Genome Unravels the Differences Between Cultivated and Wild Apple Species Regarding Disease Resistance and Cold Tolerance.</title>
        <authorList>
            <person name="Chen X."/>
        </authorList>
    </citation>
    <scope>NUCLEOTIDE SEQUENCE [LARGE SCALE GENOMIC DNA]</scope>
    <source>
        <strain evidence="3">cv. Shandingzi</strain>
        <tissue evidence="2">Leaves</tissue>
    </source>
</reference>